<dbReference type="OrthoDB" id="2086613at2"/>
<sequence>MKKLTVYNVYLDDGKSVFRVTVPAASKKEAADYVQGNGDVVAINPAPVQGIDLHRLAYDLKSCQWSQTDVDIITRTLAACGLDR</sequence>
<dbReference type="Proteomes" id="UP000251144">
    <property type="component" value="Unassembled WGS sequence"/>
</dbReference>
<evidence type="ECO:0000313" key="2">
    <source>
        <dbReference type="Proteomes" id="UP000251144"/>
    </source>
</evidence>
<evidence type="ECO:0000313" key="1">
    <source>
        <dbReference type="EMBL" id="RAW47732.1"/>
    </source>
</evidence>
<comment type="caution">
    <text evidence="1">The sequence shown here is derived from an EMBL/GenBank/DDBJ whole genome shotgun (WGS) entry which is preliminary data.</text>
</comment>
<dbReference type="EMBL" id="PRLB01000045">
    <property type="protein sequence ID" value="RAW47732.1"/>
    <property type="molecule type" value="Genomic_DNA"/>
</dbReference>
<proteinExistence type="predicted"/>
<name>A0A329TEC3_9FIRM</name>
<protein>
    <submittedName>
        <fullName evidence="1">Uncharacterized protein</fullName>
    </submittedName>
</protein>
<accession>A0A329TEC3</accession>
<reference evidence="1 2" key="1">
    <citation type="submission" date="2018-02" db="EMBL/GenBank/DDBJ databases">
        <title>Complete genome sequencing of Faecalibacterium prausnitzii strains isolated from the human gut.</title>
        <authorList>
            <person name="Fitzgerald B.C."/>
            <person name="Shkoporov A.N."/>
            <person name="Ross P.R."/>
            <person name="Hill C."/>
        </authorList>
    </citation>
    <scope>NUCLEOTIDE SEQUENCE [LARGE SCALE GENOMIC DNA]</scope>
    <source>
        <strain evidence="1 2">APC942/32-1</strain>
    </source>
</reference>
<dbReference type="AlphaFoldDB" id="A0A329TEC3"/>
<gene>
    <name evidence="1" type="ORF">C4N26_14770</name>
</gene>
<organism evidence="1 2">
    <name type="scientific">Faecalibacterium prausnitzii</name>
    <dbReference type="NCBI Taxonomy" id="853"/>
    <lineage>
        <taxon>Bacteria</taxon>
        <taxon>Bacillati</taxon>
        <taxon>Bacillota</taxon>
        <taxon>Clostridia</taxon>
        <taxon>Eubacteriales</taxon>
        <taxon>Oscillospiraceae</taxon>
        <taxon>Faecalibacterium</taxon>
    </lineage>
</organism>
<dbReference type="RefSeq" id="WP_158401878.1">
    <property type="nucleotide sequence ID" value="NZ_PRLB01000045.1"/>
</dbReference>